<dbReference type="AlphaFoldDB" id="A0A8S1QPV3"/>
<gene>
    <name evidence="2" type="ORF">PSON_ATCC_30995.1.T1150007</name>
</gene>
<feature type="region of interest" description="Disordered" evidence="1">
    <location>
        <begin position="1"/>
        <end position="21"/>
    </location>
</feature>
<evidence type="ECO:0000313" key="2">
    <source>
        <dbReference type="EMBL" id="CAD8117783.1"/>
    </source>
</evidence>
<dbReference type="EMBL" id="CAJJDN010000115">
    <property type="protein sequence ID" value="CAD8117783.1"/>
    <property type="molecule type" value="Genomic_DNA"/>
</dbReference>
<feature type="compositionally biased region" description="Polar residues" evidence="1">
    <location>
        <begin position="105"/>
        <end position="115"/>
    </location>
</feature>
<dbReference type="Proteomes" id="UP000692954">
    <property type="component" value="Unassembled WGS sequence"/>
</dbReference>
<protein>
    <submittedName>
        <fullName evidence="2">Uncharacterized protein</fullName>
    </submittedName>
</protein>
<name>A0A8S1QPV3_9CILI</name>
<sequence>MGACKSIQTQLSAPDNFTPEKSIPIDNNIKPNTATQSGLNTTHSNHSINIINEEIPQYQILNNQQRDQVIRQAVSEIVGNQEQQSEKKSFIRLTDQGKDAMPKISDSSFGQIKTEPNQHKTEQLQISHDYLQSKKNLGKQEKNKIQ</sequence>
<keyword evidence="3" id="KW-1185">Reference proteome</keyword>
<organism evidence="2 3">
    <name type="scientific">Paramecium sonneborni</name>
    <dbReference type="NCBI Taxonomy" id="65129"/>
    <lineage>
        <taxon>Eukaryota</taxon>
        <taxon>Sar</taxon>
        <taxon>Alveolata</taxon>
        <taxon>Ciliophora</taxon>
        <taxon>Intramacronucleata</taxon>
        <taxon>Oligohymenophorea</taxon>
        <taxon>Peniculida</taxon>
        <taxon>Parameciidae</taxon>
        <taxon>Paramecium</taxon>
    </lineage>
</organism>
<evidence type="ECO:0000313" key="3">
    <source>
        <dbReference type="Proteomes" id="UP000692954"/>
    </source>
</evidence>
<feature type="compositionally biased region" description="Basic and acidic residues" evidence="1">
    <location>
        <begin position="84"/>
        <end position="101"/>
    </location>
</feature>
<feature type="region of interest" description="Disordered" evidence="1">
    <location>
        <begin position="77"/>
        <end position="146"/>
    </location>
</feature>
<comment type="caution">
    <text evidence="2">The sequence shown here is derived from an EMBL/GenBank/DDBJ whole genome shotgun (WGS) entry which is preliminary data.</text>
</comment>
<reference evidence="2" key="1">
    <citation type="submission" date="2021-01" db="EMBL/GenBank/DDBJ databases">
        <authorList>
            <consortium name="Genoscope - CEA"/>
            <person name="William W."/>
        </authorList>
    </citation>
    <scope>NUCLEOTIDE SEQUENCE</scope>
</reference>
<evidence type="ECO:0000256" key="1">
    <source>
        <dbReference type="SAM" id="MobiDB-lite"/>
    </source>
</evidence>
<accession>A0A8S1QPV3</accession>
<feature type="compositionally biased region" description="Polar residues" evidence="1">
    <location>
        <begin position="1"/>
        <end position="15"/>
    </location>
</feature>
<proteinExistence type="predicted"/>